<dbReference type="GO" id="GO:0005524">
    <property type="term" value="F:ATP binding"/>
    <property type="evidence" value="ECO:0007669"/>
    <property type="project" value="UniProtKB-UniRule"/>
</dbReference>
<evidence type="ECO:0000256" key="9">
    <source>
        <dbReference type="ARBA" id="ARBA00034808"/>
    </source>
</evidence>
<keyword evidence="11" id="KW-0175">Coiled coil</keyword>
<evidence type="ECO:0000259" key="13">
    <source>
        <dbReference type="PROSITE" id="PS51194"/>
    </source>
</evidence>
<evidence type="ECO:0000259" key="12">
    <source>
        <dbReference type="PROSITE" id="PS51192"/>
    </source>
</evidence>
<dbReference type="PROSITE" id="PS51194">
    <property type="entry name" value="HELICASE_CTER"/>
    <property type="match status" value="1"/>
</dbReference>
<proteinExistence type="inferred from homology"/>
<dbReference type="GO" id="GO:0003677">
    <property type="term" value="F:DNA binding"/>
    <property type="evidence" value="ECO:0007669"/>
    <property type="project" value="UniProtKB-KW"/>
</dbReference>
<dbReference type="PROSITE" id="PS51192">
    <property type="entry name" value="HELICASE_ATP_BIND_1"/>
    <property type="match status" value="1"/>
</dbReference>
<feature type="domain" description="UvrD-like helicase ATP-binding" evidence="14">
    <location>
        <begin position="1025"/>
        <end position="1479"/>
    </location>
</feature>
<dbReference type="InterPro" id="IPR011545">
    <property type="entry name" value="DEAD/DEAH_box_helicase_dom"/>
</dbReference>
<dbReference type="NCBIfam" id="TIGR00614">
    <property type="entry name" value="recQ_fam"/>
    <property type="match status" value="1"/>
</dbReference>
<dbReference type="GO" id="GO:0030894">
    <property type="term" value="C:replisome"/>
    <property type="evidence" value="ECO:0007669"/>
    <property type="project" value="TreeGrafter"/>
</dbReference>
<dbReference type="GO" id="GO:0043590">
    <property type="term" value="C:bacterial nucleoid"/>
    <property type="evidence" value="ECO:0007669"/>
    <property type="project" value="TreeGrafter"/>
</dbReference>
<comment type="catalytic activity">
    <reaction evidence="8">
        <text>Couples ATP hydrolysis with the unwinding of duplex DNA by translocating in the 3'-5' direction.</text>
        <dbReference type="EC" id="5.6.2.4"/>
    </reaction>
</comment>
<dbReference type="GO" id="GO:0016787">
    <property type="term" value="F:hydrolase activity"/>
    <property type="evidence" value="ECO:0007669"/>
    <property type="project" value="UniProtKB-UniRule"/>
</dbReference>
<accession>A0A9Q4KID3</accession>
<dbReference type="Pfam" id="PF00580">
    <property type="entry name" value="UvrD-helicase"/>
    <property type="match status" value="2"/>
</dbReference>
<organism evidence="15 16">
    <name type="scientific">Campylobacter ureolyticus</name>
    <dbReference type="NCBI Taxonomy" id="827"/>
    <lineage>
        <taxon>Bacteria</taxon>
        <taxon>Pseudomonadati</taxon>
        <taxon>Campylobacterota</taxon>
        <taxon>Epsilonproteobacteria</taxon>
        <taxon>Campylobacterales</taxon>
        <taxon>Campylobacteraceae</taxon>
        <taxon>Campylobacter</taxon>
    </lineage>
</organism>
<evidence type="ECO:0000259" key="14">
    <source>
        <dbReference type="PROSITE" id="PS51198"/>
    </source>
</evidence>
<name>A0A9Q4KID3_9BACT</name>
<keyword evidence="2 10" id="KW-0547">Nucleotide-binding</keyword>
<dbReference type="InterPro" id="IPR027417">
    <property type="entry name" value="P-loop_NTPase"/>
</dbReference>
<dbReference type="CDD" id="cd17932">
    <property type="entry name" value="DEXQc_UvrD"/>
    <property type="match status" value="1"/>
</dbReference>
<evidence type="ECO:0000256" key="10">
    <source>
        <dbReference type="PROSITE-ProRule" id="PRU00560"/>
    </source>
</evidence>
<reference evidence="15" key="1">
    <citation type="submission" date="2022-12" db="EMBL/GenBank/DDBJ databases">
        <title>Species Delineation and Comparative Genomics within the Campylobacter ureolyticus Complex.</title>
        <authorList>
            <person name="Maki J."/>
            <person name="Howard M."/>
            <person name="Connelly S."/>
            <person name="Hardy D.J."/>
            <person name="Cameron A."/>
        </authorList>
    </citation>
    <scope>NUCLEOTIDE SEQUENCE</scope>
    <source>
        <strain evidence="15">URMC_786</strain>
    </source>
</reference>
<dbReference type="Pfam" id="PF13361">
    <property type="entry name" value="UvrD_C"/>
    <property type="match status" value="1"/>
</dbReference>
<feature type="domain" description="Helicase ATP-binding" evidence="12">
    <location>
        <begin position="265"/>
        <end position="446"/>
    </location>
</feature>
<dbReference type="InterPro" id="IPR004589">
    <property type="entry name" value="DNA_helicase_ATP-dep_RecQ"/>
</dbReference>
<dbReference type="Gene3D" id="3.40.50.300">
    <property type="entry name" value="P-loop containing nucleotide triphosphate hydrolases"/>
    <property type="match status" value="4"/>
</dbReference>
<keyword evidence="4 10" id="KW-0347">Helicase</keyword>
<protein>
    <recommendedName>
        <fullName evidence="9">DNA 3'-5' helicase</fullName>
        <ecNumber evidence="9">5.6.2.4</ecNumber>
    </recommendedName>
</protein>
<dbReference type="GO" id="GO:0009378">
    <property type="term" value="F:four-way junction helicase activity"/>
    <property type="evidence" value="ECO:0007669"/>
    <property type="project" value="TreeGrafter"/>
</dbReference>
<dbReference type="Pfam" id="PF00271">
    <property type="entry name" value="Helicase_C"/>
    <property type="match status" value="1"/>
</dbReference>
<dbReference type="SMART" id="SM00490">
    <property type="entry name" value="HELICc"/>
    <property type="match status" value="1"/>
</dbReference>
<dbReference type="GO" id="GO:0043138">
    <property type="term" value="F:3'-5' DNA helicase activity"/>
    <property type="evidence" value="ECO:0007669"/>
    <property type="project" value="UniProtKB-EC"/>
</dbReference>
<dbReference type="PANTHER" id="PTHR13710">
    <property type="entry name" value="DNA HELICASE RECQ FAMILY MEMBER"/>
    <property type="match status" value="1"/>
</dbReference>
<dbReference type="InterPro" id="IPR014001">
    <property type="entry name" value="Helicase_ATP-bd"/>
</dbReference>
<evidence type="ECO:0000256" key="11">
    <source>
        <dbReference type="SAM" id="Coils"/>
    </source>
</evidence>
<evidence type="ECO:0000256" key="4">
    <source>
        <dbReference type="ARBA" id="ARBA00022806"/>
    </source>
</evidence>
<keyword evidence="7" id="KW-0413">Isomerase</keyword>
<dbReference type="InterPro" id="IPR014016">
    <property type="entry name" value="UvrD-like_ATP-bd"/>
</dbReference>
<dbReference type="PROSITE" id="PS51198">
    <property type="entry name" value="UVRD_HELICASE_ATP_BIND"/>
    <property type="match status" value="1"/>
</dbReference>
<dbReference type="GO" id="GO:0006281">
    <property type="term" value="P:DNA repair"/>
    <property type="evidence" value="ECO:0007669"/>
    <property type="project" value="TreeGrafter"/>
</dbReference>
<evidence type="ECO:0000256" key="5">
    <source>
        <dbReference type="ARBA" id="ARBA00022840"/>
    </source>
</evidence>
<evidence type="ECO:0000313" key="15">
    <source>
        <dbReference type="EMBL" id="MCZ6160741.1"/>
    </source>
</evidence>
<comment type="caution">
    <text evidence="15">The sequence shown here is derived from an EMBL/GenBank/DDBJ whole genome shotgun (WGS) entry which is preliminary data.</text>
</comment>
<dbReference type="RefSeq" id="WP_269479327.1">
    <property type="nucleotide sequence ID" value="NZ_JAPXGP010000001.1"/>
</dbReference>
<comment type="similarity">
    <text evidence="1">Belongs to the helicase family. RecQ subfamily.</text>
</comment>
<evidence type="ECO:0000256" key="8">
    <source>
        <dbReference type="ARBA" id="ARBA00034617"/>
    </source>
</evidence>
<dbReference type="GO" id="GO:0005737">
    <property type="term" value="C:cytoplasm"/>
    <property type="evidence" value="ECO:0007669"/>
    <property type="project" value="TreeGrafter"/>
</dbReference>
<dbReference type="Pfam" id="PF00270">
    <property type="entry name" value="DEAD"/>
    <property type="match status" value="1"/>
</dbReference>
<evidence type="ECO:0000256" key="6">
    <source>
        <dbReference type="ARBA" id="ARBA00023125"/>
    </source>
</evidence>
<sequence>MNEIIFIDTEIGKNDKKLYEFGAVFKDDSIKTNEIIKANFFLKKHSFKFVCGHNFINHDGIYLSSTILNDNLKDKFIIDTLFLSMLLFPNKKTHKLLKPYKTTLNIQNNPLGDAFQTKALFELLDAKFNSLNNEIKQIFINLLYENKYFNGYFVYKNLEPKEIDIYKIIQNDVKCKEDDILLLADTMPIELAFIISFLHTNRKAAISHIIINKFPNISWIIKNICFDLKSTDISKFALNEFGFNTFKEFENINEGLFKISQKDIINSTLNDNSILAILPTGGGKTFTFQLPALIKAKAYNALTVVISPLQALMKNHVDSFKEKNQNFSVKAISGYLSPVERSDIITQISNGTVDILYLAPEALRSNSIFNALKCRMIDRFVIDEAHCFSSWGHDFRHDYHYIATFINELNQSSNMQENIPVSCFTATAKPEVINDIKEYFFKNMKIEFDEFLASSKRENLKYEAIEVKDENEKYEKLIKTIQNLGKIPAIIYLPQNAKGCKELSQKLIEDARLEYLNLSIEPFYAKIDEEIELKTRKGRNKSEILKDFIDDKIDIVVATTAFGMGIDKPNIKAVIHYSQSDSLEAYLQESGRGARSSDIVAKCIILYQKDDFDKIFQKLNSNKIDAEEIQSIVKTLKNKKINPIYISPKTLAKNSGINLELDYENIVKTALLELERCEILKRDRDKYTICGSSLVDKEKRNMNYIENLLKSKKEKYLKIFNYMIMIMQNIIQKSKTEPIEIDTLSSNIGISNKDTFEAIYALQKENLINYDNDISVLINKKVKNEFFNHLNLENQIFDHILEKKKFDIRDIENKNSKKIIKIKKILQSFSSLSKIHNQTLNVYFYNFFTTIELKDEKSFKILLKQRQEICKTILFEILNFLKEDEKEIEFASMKFQSKLGIKTEFFHHCLVYLHQILKNFELRKGRLIYYKAYKIELLDKINENTPYQKRRDYNQTLAKCYERKIEAVHIQAKFLELLTNKDKNVSEFIKDYFSLEYEKFKKRYSFDKNIKLPITKTKLNQILSSLNDEQKAVFDDDKSNSIMVLAGPGSGKTKTLVHKIASLITKEGFKAEYFLMLAHSRTAVDEFKTRLKNLIDNQIYKVKIYTFHAFALNLLSCKYNEDELKNAILNATKALQNGDVELPLIQMLVLDEYQDIGLKSYEFIKEIYKNMPNDKKIIAVGDDDQCIMDFGDNKADIKFINEFKNDFSTNYKAYNLLTNYRSCYNLVSFSNAFRNEFKEKLKYENLISNSKNMGNIVLLQTNDYITNLLTNLDTNKQNAIIAKTNKEVLNIYSFLLQKNIKAKLLTDKNGFRLGNLIELRAFLEYFYESNFKTALDKFIKNFNNSSNLALALEVIEKFQNEYDMSENEKYLKKAFKEFIEIIDFDEFENTKSNVIISTMHKAKGKEFDSVHLCFKDEIDNEYDKRLLYVAITRAKKSLFIYSKNEIFLKYKSYFTKILDFKNSFYTPKNITLTMGLSDVNLSRYDLFLTTKKLNLQAGQEVRVNAQGIFSGKFCIGKFSHNFKKEIEKYETQGYKLNKISKIQYIVVWYSKEKNSEFRIALCKLKMNL</sequence>
<dbReference type="EC" id="5.6.2.4" evidence="9"/>
<evidence type="ECO:0000256" key="7">
    <source>
        <dbReference type="ARBA" id="ARBA00023235"/>
    </source>
</evidence>
<keyword evidence="6" id="KW-0238">DNA-binding</keyword>
<dbReference type="Proteomes" id="UP001075461">
    <property type="component" value="Unassembled WGS sequence"/>
</dbReference>
<keyword evidence="3 10" id="KW-0378">Hydrolase</keyword>
<dbReference type="InterPro" id="IPR001650">
    <property type="entry name" value="Helicase_C-like"/>
</dbReference>
<dbReference type="InterPro" id="IPR014017">
    <property type="entry name" value="DNA_helicase_UvrD-like_C"/>
</dbReference>
<feature type="domain" description="Helicase C-terminal" evidence="13">
    <location>
        <begin position="473"/>
        <end position="640"/>
    </location>
</feature>
<evidence type="ECO:0000256" key="2">
    <source>
        <dbReference type="ARBA" id="ARBA00022741"/>
    </source>
</evidence>
<evidence type="ECO:0000256" key="3">
    <source>
        <dbReference type="ARBA" id="ARBA00022801"/>
    </source>
</evidence>
<dbReference type="GO" id="GO:0006310">
    <property type="term" value="P:DNA recombination"/>
    <property type="evidence" value="ECO:0007669"/>
    <property type="project" value="InterPro"/>
</dbReference>
<dbReference type="SUPFAM" id="SSF52540">
    <property type="entry name" value="P-loop containing nucleoside triphosphate hydrolases"/>
    <property type="match status" value="2"/>
</dbReference>
<evidence type="ECO:0000313" key="16">
    <source>
        <dbReference type="Proteomes" id="UP001075461"/>
    </source>
</evidence>
<evidence type="ECO:0000256" key="1">
    <source>
        <dbReference type="ARBA" id="ARBA00005446"/>
    </source>
</evidence>
<feature type="binding site" evidence="10">
    <location>
        <begin position="1046"/>
        <end position="1053"/>
    </location>
    <ligand>
        <name>ATP</name>
        <dbReference type="ChEBI" id="CHEBI:30616"/>
    </ligand>
</feature>
<dbReference type="SMART" id="SM00487">
    <property type="entry name" value="DEXDc"/>
    <property type="match status" value="2"/>
</dbReference>
<gene>
    <name evidence="15" type="ORF">O6B92_00070</name>
</gene>
<dbReference type="PANTHER" id="PTHR13710:SF105">
    <property type="entry name" value="ATP-DEPENDENT DNA HELICASE Q1"/>
    <property type="match status" value="1"/>
</dbReference>
<keyword evidence="5 10" id="KW-0067">ATP-binding</keyword>
<feature type="coiled-coil region" evidence="11">
    <location>
        <begin position="457"/>
        <end position="484"/>
    </location>
</feature>
<dbReference type="EMBL" id="JAPXGP010000001">
    <property type="protein sequence ID" value="MCZ6160741.1"/>
    <property type="molecule type" value="Genomic_DNA"/>
</dbReference>